<name>A0AAV5JWB1_9ROSI</name>
<gene>
    <name evidence="1" type="ORF">SLEP1_g27265</name>
</gene>
<organism evidence="1 2">
    <name type="scientific">Rubroshorea leprosula</name>
    <dbReference type="NCBI Taxonomy" id="152421"/>
    <lineage>
        <taxon>Eukaryota</taxon>
        <taxon>Viridiplantae</taxon>
        <taxon>Streptophyta</taxon>
        <taxon>Embryophyta</taxon>
        <taxon>Tracheophyta</taxon>
        <taxon>Spermatophyta</taxon>
        <taxon>Magnoliopsida</taxon>
        <taxon>eudicotyledons</taxon>
        <taxon>Gunneridae</taxon>
        <taxon>Pentapetalae</taxon>
        <taxon>rosids</taxon>
        <taxon>malvids</taxon>
        <taxon>Malvales</taxon>
        <taxon>Dipterocarpaceae</taxon>
        <taxon>Rubroshorea</taxon>
    </lineage>
</organism>
<accession>A0AAV5JWB1</accession>
<evidence type="ECO:0000313" key="1">
    <source>
        <dbReference type="EMBL" id="GKV16651.1"/>
    </source>
</evidence>
<dbReference type="AlphaFoldDB" id="A0AAV5JWB1"/>
<keyword evidence="2" id="KW-1185">Reference proteome</keyword>
<reference evidence="1 2" key="1">
    <citation type="journal article" date="2021" name="Commun. Biol.">
        <title>The genome of Shorea leprosula (Dipterocarpaceae) highlights the ecological relevance of drought in aseasonal tropical rainforests.</title>
        <authorList>
            <person name="Ng K.K.S."/>
            <person name="Kobayashi M.J."/>
            <person name="Fawcett J.A."/>
            <person name="Hatakeyama M."/>
            <person name="Paape T."/>
            <person name="Ng C.H."/>
            <person name="Ang C.C."/>
            <person name="Tnah L.H."/>
            <person name="Lee C.T."/>
            <person name="Nishiyama T."/>
            <person name="Sese J."/>
            <person name="O'Brien M.J."/>
            <person name="Copetti D."/>
            <person name="Mohd Noor M.I."/>
            <person name="Ong R.C."/>
            <person name="Putra M."/>
            <person name="Sireger I.Z."/>
            <person name="Indrioko S."/>
            <person name="Kosugi Y."/>
            <person name="Izuno A."/>
            <person name="Isagi Y."/>
            <person name="Lee S.L."/>
            <person name="Shimizu K.K."/>
        </authorList>
    </citation>
    <scope>NUCLEOTIDE SEQUENCE [LARGE SCALE GENOMIC DNA]</scope>
    <source>
        <strain evidence="1">214</strain>
    </source>
</reference>
<protein>
    <submittedName>
        <fullName evidence="1">Uncharacterized protein</fullName>
    </submittedName>
</protein>
<evidence type="ECO:0000313" key="2">
    <source>
        <dbReference type="Proteomes" id="UP001054252"/>
    </source>
</evidence>
<dbReference type="Proteomes" id="UP001054252">
    <property type="component" value="Unassembled WGS sequence"/>
</dbReference>
<sequence>MAVPEAPLCYVGVACQFPAFRFMKQTGRMKKTMVVPEAPACYVGVGRRCLAFRFMKQTVQSLISVCELIFTCICV</sequence>
<comment type="caution">
    <text evidence="1">The sequence shown here is derived from an EMBL/GenBank/DDBJ whole genome shotgun (WGS) entry which is preliminary data.</text>
</comment>
<dbReference type="EMBL" id="BPVZ01000046">
    <property type="protein sequence ID" value="GKV16651.1"/>
    <property type="molecule type" value="Genomic_DNA"/>
</dbReference>
<proteinExistence type="predicted"/>